<evidence type="ECO:0000256" key="1">
    <source>
        <dbReference type="SAM" id="Phobius"/>
    </source>
</evidence>
<dbReference type="EMBL" id="NOXT01000123">
    <property type="protein sequence ID" value="OYQ25001.1"/>
    <property type="molecule type" value="Genomic_DNA"/>
</dbReference>
<keyword evidence="1" id="KW-0812">Transmembrane</keyword>
<sequence>MRVNMAIIRYALLALMGFAFLLLAVSNWTFVPFTLPNGGVARAPLPLLLAGAFLAGMIPTWLWMAFVRPLVEGRRLRPNTARTERAEVAPPLAQTGI</sequence>
<feature type="transmembrane region" description="Helical" evidence="1">
    <location>
        <begin position="45"/>
        <end position="67"/>
    </location>
</feature>
<gene>
    <name evidence="2" type="ORF">CHU93_14270</name>
</gene>
<comment type="caution">
    <text evidence="2">The sequence shown here is derived from an EMBL/GenBank/DDBJ whole genome shotgun (WGS) entry which is preliminary data.</text>
</comment>
<feature type="transmembrane region" description="Helical" evidence="1">
    <location>
        <begin position="7"/>
        <end position="25"/>
    </location>
</feature>
<accession>A0A255Y752</accession>
<evidence type="ECO:0008006" key="4">
    <source>
        <dbReference type="Google" id="ProtNLM"/>
    </source>
</evidence>
<organism evidence="2 3">
    <name type="scientific">Sandarakinorhabdus cyanobacteriorum</name>
    <dbReference type="NCBI Taxonomy" id="1981098"/>
    <lineage>
        <taxon>Bacteria</taxon>
        <taxon>Pseudomonadati</taxon>
        <taxon>Pseudomonadota</taxon>
        <taxon>Alphaproteobacteria</taxon>
        <taxon>Sphingomonadales</taxon>
        <taxon>Sphingosinicellaceae</taxon>
        <taxon>Sandarakinorhabdus</taxon>
    </lineage>
</organism>
<protein>
    <recommendedName>
        <fullName evidence="4">DUF1049 domain-containing protein</fullName>
    </recommendedName>
</protein>
<dbReference type="AlphaFoldDB" id="A0A255Y752"/>
<evidence type="ECO:0000313" key="2">
    <source>
        <dbReference type="EMBL" id="OYQ25001.1"/>
    </source>
</evidence>
<name>A0A255Y752_9SPHN</name>
<keyword evidence="1" id="KW-1133">Transmembrane helix</keyword>
<keyword evidence="3" id="KW-1185">Reference proteome</keyword>
<proteinExistence type="predicted"/>
<evidence type="ECO:0000313" key="3">
    <source>
        <dbReference type="Proteomes" id="UP000216991"/>
    </source>
</evidence>
<keyword evidence="1" id="KW-0472">Membrane</keyword>
<reference evidence="2 3" key="1">
    <citation type="submission" date="2017-07" db="EMBL/GenBank/DDBJ databases">
        <title>Sandarakinorhabdus cyanobacteriorum sp. nov., a novel bacterium isolated from cyanobacterial aggregates in a eutrophic lake.</title>
        <authorList>
            <person name="Cai H."/>
        </authorList>
    </citation>
    <scope>NUCLEOTIDE SEQUENCE [LARGE SCALE GENOMIC DNA]</scope>
    <source>
        <strain evidence="2 3">TH057</strain>
    </source>
</reference>
<dbReference type="Proteomes" id="UP000216991">
    <property type="component" value="Unassembled WGS sequence"/>
</dbReference>